<dbReference type="PROSITE" id="PS51257">
    <property type="entry name" value="PROKAR_LIPOPROTEIN"/>
    <property type="match status" value="1"/>
</dbReference>
<feature type="domain" description="DUF306" evidence="1">
    <location>
        <begin position="34"/>
        <end position="143"/>
    </location>
</feature>
<dbReference type="AlphaFoldDB" id="A0A9D1IK09"/>
<dbReference type="InterPro" id="IPR005184">
    <property type="entry name" value="DUF306_Meta_HslJ"/>
</dbReference>
<dbReference type="PANTHER" id="PTHR35535:SF2">
    <property type="entry name" value="DUF306 DOMAIN-CONTAINING PROTEIN"/>
    <property type="match status" value="1"/>
</dbReference>
<evidence type="ECO:0000313" key="2">
    <source>
        <dbReference type="EMBL" id="HIU37229.1"/>
    </source>
</evidence>
<dbReference type="Pfam" id="PF03724">
    <property type="entry name" value="META"/>
    <property type="match status" value="1"/>
</dbReference>
<sequence>MQKSFIALLGAFVMALTGCTEKSPADNLTGEAAKNLQGTSWQLVTAQPAAKEGDCENLPPVMDFLEDSKVAGNLGCNLFNTTYTQDGKNFSFAPAATTRRMCSPEAMKLEGQLLNMLQSTRYLTQNEKGLMFWDENGKLLAQYEPEKAGQCQ</sequence>
<protein>
    <submittedName>
        <fullName evidence="2">META domain-containing protein</fullName>
    </submittedName>
</protein>
<proteinExistence type="predicted"/>
<dbReference type="EMBL" id="DVMY01000053">
    <property type="protein sequence ID" value="HIU37229.1"/>
    <property type="molecule type" value="Genomic_DNA"/>
</dbReference>
<dbReference type="Proteomes" id="UP000824083">
    <property type="component" value="Unassembled WGS sequence"/>
</dbReference>
<dbReference type="Gene3D" id="2.40.128.270">
    <property type="match status" value="1"/>
</dbReference>
<gene>
    <name evidence="2" type="ORF">IAC56_03025</name>
</gene>
<reference evidence="2" key="2">
    <citation type="journal article" date="2021" name="PeerJ">
        <title>Extensive microbial diversity within the chicken gut microbiome revealed by metagenomics and culture.</title>
        <authorList>
            <person name="Gilroy R."/>
            <person name="Ravi A."/>
            <person name="Getino M."/>
            <person name="Pursley I."/>
            <person name="Horton D.L."/>
            <person name="Alikhan N.F."/>
            <person name="Baker D."/>
            <person name="Gharbi K."/>
            <person name="Hall N."/>
            <person name="Watson M."/>
            <person name="Adriaenssens E.M."/>
            <person name="Foster-Nyarko E."/>
            <person name="Jarju S."/>
            <person name="Secka A."/>
            <person name="Antonio M."/>
            <person name="Oren A."/>
            <person name="Chaudhuri R.R."/>
            <person name="La Ragione R."/>
            <person name="Hildebrand F."/>
            <person name="Pallen M.J."/>
        </authorList>
    </citation>
    <scope>NUCLEOTIDE SEQUENCE</scope>
    <source>
        <strain evidence="2">7463</strain>
    </source>
</reference>
<organism evidence="2 3">
    <name type="scientific">Candidatus Aphodousia faecigallinarum</name>
    <dbReference type="NCBI Taxonomy" id="2840677"/>
    <lineage>
        <taxon>Bacteria</taxon>
        <taxon>Pseudomonadati</taxon>
        <taxon>Pseudomonadota</taxon>
        <taxon>Betaproteobacteria</taxon>
        <taxon>Burkholderiales</taxon>
        <taxon>Sutterellaceae</taxon>
        <taxon>Sutterellaceae incertae sedis</taxon>
        <taxon>Candidatus Aphodousia</taxon>
    </lineage>
</organism>
<evidence type="ECO:0000313" key="3">
    <source>
        <dbReference type="Proteomes" id="UP000824083"/>
    </source>
</evidence>
<reference evidence="2" key="1">
    <citation type="submission" date="2020-10" db="EMBL/GenBank/DDBJ databases">
        <authorList>
            <person name="Gilroy R."/>
        </authorList>
    </citation>
    <scope>NUCLEOTIDE SEQUENCE</scope>
    <source>
        <strain evidence="2">7463</strain>
    </source>
</reference>
<evidence type="ECO:0000259" key="1">
    <source>
        <dbReference type="Pfam" id="PF03724"/>
    </source>
</evidence>
<dbReference type="InterPro" id="IPR038670">
    <property type="entry name" value="HslJ-like_sf"/>
</dbReference>
<dbReference type="PANTHER" id="PTHR35535">
    <property type="entry name" value="HEAT SHOCK PROTEIN HSLJ"/>
    <property type="match status" value="1"/>
</dbReference>
<dbReference type="InterPro" id="IPR053147">
    <property type="entry name" value="Hsp_HslJ-like"/>
</dbReference>
<comment type="caution">
    <text evidence="2">The sequence shown here is derived from an EMBL/GenBank/DDBJ whole genome shotgun (WGS) entry which is preliminary data.</text>
</comment>
<accession>A0A9D1IK09</accession>
<name>A0A9D1IK09_9BURK</name>